<dbReference type="RefSeq" id="WP_048422448.1">
    <property type="nucleotide sequence ID" value="NZ_JYNU01000006.1"/>
</dbReference>
<gene>
    <name evidence="2" type="ORF">MOBUDSM44075_01167</name>
</gene>
<comment type="caution">
    <text evidence="2">The sequence shown here is derived from an EMBL/GenBank/DDBJ whole genome shotgun (WGS) entry which is preliminary data.</text>
</comment>
<accession>A0A0J6WDL1</accession>
<dbReference type="Pfam" id="PF12680">
    <property type="entry name" value="SnoaL_2"/>
    <property type="match status" value="1"/>
</dbReference>
<reference evidence="2 3" key="1">
    <citation type="journal article" date="2015" name="Genome Biol. Evol.">
        <title>Characterization of Three Mycobacterium spp. with Potential Use in Bioremediation by Genome Sequencing and Comparative Genomics.</title>
        <authorList>
            <person name="Das S."/>
            <person name="Pettersson B.M."/>
            <person name="Behra P.R."/>
            <person name="Ramesh M."/>
            <person name="Dasgupta S."/>
            <person name="Bhattacharya A."/>
            <person name="Kirsebom L.A."/>
        </authorList>
    </citation>
    <scope>NUCLEOTIDE SEQUENCE [LARGE SCALE GENOMIC DNA]</scope>
    <source>
        <strain evidence="2 3">DSM 44075</strain>
    </source>
</reference>
<evidence type="ECO:0000259" key="1">
    <source>
        <dbReference type="Pfam" id="PF12680"/>
    </source>
</evidence>
<dbReference type="EMBL" id="JYNU01000006">
    <property type="protein sequence ID" value="KMO80033.1"/>
    <property type="molecule type" value="Genomic_DNA"/>
</dbReference>
<dbReference type="AlphaFoldDB" id="A0A0J6WDL1"/>
<sequence length="117" mass="12929">MVEAYNLTAWNHCDFDLAHELLGQSVIRHGVGATTVLTHDEAVDRIAEHHAMFDSIRFDLRSVIAAADGEHVTIVYDAEIVSKDKTVTTIGSMEVFRVVGGRITEVWNAGHQEGAWV</sequence>
<protein>
    <submittedName>
        <fullName evidence="2">SnoaL-like domain protein</fullName>
    </submittedName>
</protein>
<dbReference type="PATRIC" id="fig|1807.14.peg.1173"/>
<dbReference type="InterPro" id="IPR037401">
    <property type="entry name" value="SnoaL-like"/>
</dbReference>
<dbReference type="InterPro" id="IPR032710">
    <property type="entry name" value="NTF2-like_dom_sf"/>
</dbReference>
<organism evidence="2 3">
    <name type="scientific">Mycolicibacterium obuense</name>
    <dbReference type="NCBI Taxonomy" id="1807"/>
    <lineage>
        <taxon>Bacteria</taxon>
        <taxon>Bacillati</taxon>
        <taxon>Actinomycetota</taxon>
        <taxon>Actinomycetes</taxon>
        <taxon>Mycobacteriales</taxon>
        <taxon>Mycobacteriaceae</taxon>
        <taxon>Mycolicibacterium</taxon>
    </lineage>
</organism>
<name>A0A0J6WDL1_9MYCO</name>
<evidence type="ECO:0000313" key="2">
    <source>
        <dbReference type="EMBL" id="KMO80033.1"/>
    </source>
</evidence>
<feature type="domain" description="SnoaL-like" evidence="1">
    <location>
        <begin position="3"/>
        <end position="106"/>
    </location>
</feature>
<dbReference type="Proteomes" id="UP000036313">
    <property type="component" value="Unassembled WGS sequence"/>
</dbReference>
<evidence type="ECO:0000313" key="3">
    <source>
        <dbReference type="Proteomes" id="UP000036313"/>
    </source>
</evidence>
<dbReference type="Gene3D" id="3.10.450.50">
    <property type="match status" value="1"/>
</dbReference>
<proteinExistence type="predicted"/>
<dbReference type="SUPFAM" id="SSF54427">
    <property type="entry name" value="NTF2-like"/>
    <property type="match status" value="1"/>
</dbReference>